<dbReference type="PANTHER" id="PTHR13847">
    <property type="entry name" value="SARCOSINE DEHYDROGENASE-RELATED"/>
    <property type="match status" value="1"/>
</dbReference>
<dbReference type="GO" id="GO:0005737">
    <property type="term" value="C:cytoplasm"/>
    <property type="evidence" value="ECO:0007669"/>
    <property type="project" value="TreeGrafter"/>
</dbReference>
<evidence type="ECO:0000259" key="2">
    <source>
        <dbReference type="Pfam" id="PF01266"/>
    </source>
</evidence>
<dbReference type="Gene3D" id="3.30.9.10">
    <property type="entry name" value="D-Amino Acid Oxidase, subunit A, domain 2"/>
    <property type="match status" value="1"/>
</dbReference>
<reference evidence="3" key="1">
    <citation type="submission" date="2018-05" db="EMBL/GenBank/DDBJ databases">
        <authorList>
            <person name="Lanie J.A."/>
            <person name="Ng W.-L."/>
            <person name="Kazmierczak K.M."/>
            <person name="Andrzejewski T.M."/>
            <person name="Davidsen T.M."/>
            <person name="Wayne K.J."/>
            <person name="Tettelin H."/>
            <person name="Glass J.I."/>
            <person name="Rusch D."/>
            <person name="Podicherti R."/>
            <person name="Tsui H.-C.T."/>
            <person name="Winkler M.E."/>
        </authorList>
    </citation>
    <scope>NUCLEOTIDE SEQUENCE</scope>
</reference>
<gene>
    <name evidence="3" type="ORF">METZ01_LOCUS136815</name>
</gene>
<sequence>MHILILGAGVIGVTTAYELLKAGHKVTVIDRQPEPALETSFGNAGLIAPGHSYAWTTPKLPGNLFNSLYDKKRAFRFKFQWDPAMWYWGIQFIRQCTQKRMAENTLRKHRLSSYSQQCFHQLIDETNIKYYENKKGLIYFFRSKASFLEGKQKLAMLKPVMNNLQILNREELLIKEPALSGAQSKLFGGIYCPSDESGSCRDFTLSMVDICKKKGANFHFNTTIQNIENDKRNIKKIITDKGGFQGDKYVLACAAYSPIIAKMAGDYLPIYPVKGYSITVPIINHEKVPIHSGIDEDNMMAFSLMGDFLRFTSVAEISGYDTSHKPSDFTEIINIAESLFSQACDFSKVEYWAGLRPMTPNGAPIFGKGKMDNLYFNTGHGHLGWTMCAGSAKITTNLILGKKPDLDLEGMTLATA</sequence>
<dbReference type="GO" id="GO:0055130">
    <property type="term" value="P:D-alanine catabolic process"/>
    <property type="evidence" value="ECO:0007669"/>
    <property type="project" value="TreeGrafter"/>
</dbReference>
<dbReference type="Pfam" id="PF01266">
    <property type="entry name" value="DAO"/>
    <property type="match status" value="1"/>
</dbReference>
<dbReference type="PANTHER" id="PTHR13847:SF280">
    <property type="entry name" value="D-AMINO ACID DEHYDROGENASE"/>
    <property type="match status" value="1"/>
</dbReference>
<dbReference type="GO" id="GO:0008718">
    <property type="term" value="F:D-amino-acid dehydrogenase activity"/>
    <property type="evidence" value="ECO:0007669"/>
    <property type="project" value="TreeGrafter"/>
</dbReference>
<accession>A0A381Z4U4</accession>
<dbReference type="SUPFAM" id="SSF54373">
    <property type="entry name" value="FAD-linked reductases, C-terminal domain"/>
    <property type="match status" value="1"/>
</dbReference>
<dbReference type="AlphaFoldDB" id="A0A381Z4U4"/>
<evidence type="ECO:0000313" key="3">
    <source>
        <dbReference type="EMBL" id="SVA83961.1"/>
    </source>
</evidence>
<dbReference type="SUPFAM" id="SSF51905">
    <property type="entry name" value="FAD/NAD(P)-binding domain"/>
    <property type="match status" value="1"/>
</dbReference>
<dbReference type="GO" id="GO:0005886">
    <property type="term" value="C:plasma membrane"/>
    <property type="evidence" value="ECO:0007669"/>
    <property type="project" value="TreeGrafter"/>
</dbReference>
<protein>
    <recommendedName>
        <fullName evidence="2">FAD dependent oxidoreductase domain-containing protein</fullName>
    </recommendedName>
</protein>
<dbReference type="InterPro" id="IPR006076">
    <property type="entry name" value="FAD-dep_OxRdtase"/>
</dbReference>
<name>A0A381Z4U4_9ZZZZ</name>
<feature type="domain" description="FAD dependent oxidoreductase" evidence="2">
    <location>
        <begin position="3"/>
        <end position="398"/>
    </location>
</feature>
<dbReference type="InterPro" id="IPR036188">
    <property type="entry name" value="FAD/NAD-bd_sf"/>
</dbReference>
<proteinExistence type="inferred from homology"/>
<dbReference type="NCBIfam" id="NF001933">
    <property type="entry name" value="PRK00711.1"/>
    <property type="match status" value="1"/>
</dbReference>
<evidence type="ECO:0000256" key="1">
    <source>
        <dbReference type="ARBA" id="ARBA00009410"/>
    </source>
</evidence>
<dbReference type="EMBL" id="UINC01019860">
    <property type="protein sequence ID" value="SVA83961.1"/>
    <property type="molecule type" value="Genomic_DNA"/>
</dbReference>
<organism evidence="3">
    <name type="scientific">marine metagenome</name>
    <dbReference type="NCBI Taxonomy" id="408172"/>
    <lineage>
        <taxon>unclassified sequences</taxon>
        <taxon>metagenomes</taxon>
        <taxon>ecological metagenomes</taxon>
    </lineage>
</organism>
<comment type="similarity">
    <text evidence="1">Belongs to the DadA oxidoreductase family.</text>
</comment>
<dbReference type="Gene3D" id="3.50.50.60">
    <property type="entry name" value="FAD/NAD(P)-binding domain"/>
    <property type="match status" value="2"/>
</dbReference>